<sequence length="137" mass="15680">MDFIYIYIVLNVKSILPLTQPQRSIEINPNPSIQFWKFYVEAPQISHDITLPHSNNVINLQNHPYAFGSQGDCTRAHQQWLHDILFQYVCDLPLPHIDPCVDLALSVPVPQLSHNCNWVQPSILSQSIGNDFKGFSK</sequence>
<dbReference type="InParanoid" id="A0A3Q7FUP3"/>
<evidence type="ECO:0000313" key="2">
    <source>
        <dbReference type="Proteomes" id="UP000004994"/>
    </source>
</evidence>
<protein>
    <submittedName>
        <fullName evidence="1">Uncharacterized protein</fullName>
    </submittedName>
</protein>
<dbReference type="AlphaFoldDB" id="A0A3Q7FUP3"/>
<reference evidence="1" key="2">
    <citation type="submission" date="2019-01" db="UniProtKB">
        <authorList>
            <consortium name="EnsemblPlants"/>
        </authorList>
    </citation>
    <scope>IDENTIFICATION</scope>
    <source>
        <strain evidence="1">cv. Heinz 1706</strain>
    </source>
</reference>
<keyword evidence="2" id="KW-1185">Reference proteome</keyword>
<organism evidence="1">
    <name type="scientific">Solanum lycopersicum</name>
    <name type="common">Tomato</name>
    <name type="synonym">Lycopersicon esculentum</name>
    <dbReference type="NCBI Taxonomy" id="4081"/>
    <lineage>
        <taxon>Eukaryota</taxon>
        <taxon>Viridiplantae</taxon>
        <taxon>Streptophyta</taxon>
        <taxon>Embryophyta</taxon>
        <taxon>Tracheophyta</taxon>
        <taxon>Spermatophyta</taxon>
        <taxon>Magnoliopsida</taxon>
        <taxon>eudicotyledons</taxon>
        <taxon>Gunneridae</taxon>
        <taxon>Pentapetalae</taxon>
        <taxon>asterids</taxon>
        <taxon>lamiids</taxon>
        <taxon>Solanales</taxon>
        <taxon>Solanaceae</taxon>
        <taxon>Solanoideae</taxon>
        <taxon>Solaneae</taxon>
        <taxon>Solanum</taxon>
        <taxon>Solanum subgen. Lycopersicon</taxon>
    </lineage>
</organism>
<evidence type="ECO:0000313" key="1">
    <source>
        <dbReference type="EnsemblPlants" id="Solyc03g118905.1.1"/>
    </source>
</evidence>
<accession>A0A3Q7FUP3</accession>
<proteinExistence type="predicted"/>
<dbReference type="Proteomes" id="UP000004994">
    <property type="component" value="Chromosome 3"/>
</dbReference>
<dbReference type="EnsemblPlants" id="Solyc03g118905.1.1">
    <property type="protein sequence ID" value="Solyc03g118905.1.1"/>
    <property type="gene ID" value="Solyc03g118905.1"/>
</dbReference>
<reference evidence="1" key="1">
    <citation type="journal article" date="2012" name="Nature">
        <title>The tomato genome sequence provides insights into fleshy fruit evolution.</title>
        <authorList>
            <consortium name="Tomato Genome Consortium"/>
        </authorList>
    </citation>
    <scope>NUCLEOTIDE SEQUENCE [LARGE SCALE GENOMIC DNA]</scope>
    <source>
        <strain evidence="1">cv. Heinz 1706</strain>
    </source>
</reference>
<name>A0A3Q7FUP3_SOLLC</name>
<dbReference type="Gramene" id="Solyc03g118905.1.1">
    <property type="protein sequence ID" value="Solyc03g118905.1.1"/>
    <property type="gene ID" value="Solyc03g118905.1"/>
</dbReference>